<accession>A0A5P8WE75</accession>
<sequence>MSKIIAVFNQSGGVSKTTLTMNLGYHLAQSKQKVLLVDMDPQGSLTAFMGLEPSDLDKTVYEAIIGEEPLPIHQNIHGMDLAPANINLSGAELELVIADMRDIRLKEALEPVLTQYNFILIDCPPSLGILSYISLVAATHVLIPIQTEYKALKGTELLLTTIARVRSRANRKLQIAGVVPTMYDNRTGQGSQSLQSITNSLSKIGTIYSAIPRSVVFADAAQEHIPLALYNPKHPSVNILKQIAQSLETLP</sequence>
<dbReference type="PANTHER" id="PTHR13696:SF99">
    <property type="entry name" value="COBYRINIC ACID AC-DIAMIDE SYNTHASE"/>
    <property type="match status" value="1"/>
</dbReference>
<keyword evidence="4" id="KW-1185">Reference proteome</keyword>
<dbReference type="Gene3D" id="3.40.50.300">
    <property type="entry name" value="P-loop containing nucleotide triphosphate hydrolases"/>
    <property type="match status" value="1"/>
</dbReference>
<dbReference type="InterPro" id="IPR050678">
    <property type="entry name" value="DNA_Partitioning_ATPase"/>
</dbReference>
<dbReference type="CDD" id="cd02042">
    <property type="entry name" value="ParAB_family"/>
    <property type="match status" value="1"/>
</dbReference>
<proteinExistence type="inferred from homology"/>
<organism evidence="3 4">
    <name type="scientific">Nostoc sphaeroides CCNUC1</name>
    <dbReference type="NCBI Taxonomy" id="2653204"/>
    <lineage>
        <taxon>Bacteria</taxon>
        <taxon>Bacillati</taxon>
        <taxon>Cyanobacteriota</taxon>
        <taxon>Cyanophyceae</taxon>
        <taxon>Nostocales</taxon>
        <taxon>Nostocaceae</taxon>
        <taxon>Nostoc</taxon>
    </lineage>
</organism>
<dbReference type="SUPFAM" id="SSF52540">
    <property type="entry name" value="P-loop containing nucleoside triphosphate hydrolases"/>
    <property type="match status" value="1"/>
</dbReference>
<dbReference type="RefSeq" id="WP_152591796.1">
    <property type="nucleotide sequence ID" value="NZ_CP045227.1"/>
</dbReference>
<dbReference type="FunFam" id="3.40.50.300:FF:000285">
    <property type="entry name" value="Sporulation initiation inhibitor Soj"/>
    <property type="match status" value="1"/>
</dbReference>
<dbReference type="Proteomes" id="UP000326678">
    <property type="component" value="Chromosome Gxm2"/>
</dbReference>
<dbReference type="InterPro" id="IPR027417">
    <property type="entry name" value="P-loop_NTPase"/>
</dbReference>
<reference evidence="3 4" key="1">
    <citation type="submission" date="2019-10" db="EMBL/GenBank/DDBJ databases">
        <title>Genomic and transcriptomic insights into the perfect genentic adaptation of a filamentous nitrogen-fixing cyanobacterium to rice fields.</title>
        <authorList>
            <person name="Chen Z."/>
        </authorList>
    </citation>
    <scope>NUCLEOTIDE SEQUENCE [LARGE SCALE GENOMIC DNA]</scope>
    <source>
        <strain evidence="3">CCNUC1</strain>
    </source>
</reference>
<evidence type="ECO:0000313" key="4">
    <source>
        <dbReference type="Proteomes" id="UP000326678"/>
    </source>
</evidence>
<name>A0A5P8WE75_9NOSO</name>
<dbReference type="EMBL" id="CP045227">
    <property type="protein sequence ID" value="QFS51113.1"/>
    <property type="molecule type" value="Genomic_DNA"/>
</dbReference>
<dbReference type="PANTHER" id="PTHR13696">
    <property type="entry name" value="P-LOOP CONTAINING NUCLEOSIDE TRIPHOSPHATE HYDROLASE"/>
    <property type="match status" value="1"/>
</dbReference>
<dbReference type="InterPro" id="IPR025669">
    <property type="entry name" value="AAA_dom"/>
</dbReference>
<evidence type="ECO:0000259" key="2">
    <source>
        <dbReference type="Pfam" id="PF13614"/>
    </source>
</evidence>
<dbReference type="KEGG" id="nsh:GXM_08607"/>
<comment type="similarity">
    <text evidence="1">Belongs to the ParA family.</text>
</comment>
<gene>
    <name evidence="3" type="ORF">GXM_08607</name>
</gene>
<protein>
    <submittedName>
        <fullName evidence="3">ParA, chromosome partitioning protein</fullName>
    </submittedName>
</protein>
<feature type="domain" description="AAA" evidence="2">
    <location>
        <begin position="2"/>
        <end position="175"/>
    </location>
</feature>
<evidence type="ECO:0000313" key="3">
    <source>
        <dbReference type="EMBL" id="QFS51113.1"/>
    </source>
</evidence>
<evidence type="ECO:0000256" key="1">
    <source>
        <dbReference type="ARBA" id="ARBA00006976"/>
    </source>
</evidence>
<dbReference type="AlphaFoldDB" id="A0A5P8WE75"/>
<dbReference type="Pfam" id="PF13614">
    <property type="entry name" value="AAA_31"/>
    <property type="match status" value="1"/>
</dbReference>